<protein>
    <submittedName>
        <fullName evidence="9">TolC family protein</fullName>
    </submittedName>
</protein>
<evidence type="ECO:0000256" key="3">
    <source>
        <dbReference type="ARBA" id="ARBA00022448"/>
    </source>
</evidence>
<evidence type="ECO:0000256" key="5">
    <source>
        <dbReference type="ARBA" id="ARBA00022692"/>
    </source>
</evidence>
<gene>
    <name evidence="9" type="ORF">EAH69_09505</name>
</gene>
<keyword evidence="7" id="KW-0998">Cell outer membrane</keyword>
<keyword evidence="3" id="KW-0813">Transport</keyword>
<comment type="caution">
    <text evidence="9">The sequence shown here is derived from an EMBL/GenBank/DDBJ whole genome shotgun (WGS) entry which is preliminary data.</text>
</comment>
<comment type="subcellular location">
    <subcellularLocation>
        <location evidence="1">Cell outer membrane</location>
    </subcellularLocation>
</comment>
<dbReference type="Pfam" id="PF02321">
    <property type="entry name" value="OEP"/>
    <property type="match status" value="1"/>
</dbReference>
<keyword evidence="4" id="KW-1134">Transmembrane beta strand</keyword>
<dbReference type="PANTHER" id="PTHR30026:SF20">
    <property type="entry name" value="OUTER MEMBRANE PROTEIN TOLC"/>
    <property type="match status" value="1"/>
</dbReference>
<evidence type="ECO:0000313" key="10">
    <source>
        <dbReference type="Proteomes" id="UP000275348"/>
    </source>
</evidence>
<keyword evidence="5" id="KW-0812">Transmembrane</keyword>
<evidence type="ECO:0000256" key="7">
    <source>
        <dbReference type="ARBA" id="ARBA00023237"/>
    </source>
</evidence>
<organism evidence="9 10">
    <name type="scientific">Faecalibacter macacae</name>
    <dbReference type="NCBI Taxonomy" id="1859289"/>
    <lineage>
        <taxon>Bacteria</taxon>
        <taxon>Pseudomonadati</taxon>
        <taxon>Bacteroidota</taxon>
        <taxon>Flavobacteriia</taxon>
        <taxon>Flavobacteriales</taxon>
        <taxon>Weeksellaceae</taxon>
        <taxon>Faecalibacter</taxon>
    </lineage>
</organism>
<evidence type="ECO:0000256" key="4">
    <source>
        <dbReference type="ARBA" id="ARBA00022452"/>
    </source>
</evidence>
<keyword evidence="6" id="KW-0472">Membrane</keyword>
<dbReference type="GO" id="GO:0015288">
    <property type="term" value="F:porin activity"/>
    <property type="evidence" value="ECO:0007669"/>
    <property type="project" value="TreeGrafter"/>
</dbReference>
<evidence type="ECO:0000256" key="6">
    <source>
        <dbReference type="ARBA" id="ARBA00023136"/>
    </source>
</evidence>
<dbReference type="EMBL" id="RDOJ01000012">
    <property type="protein sequence ID" value="RLZ08747.1"/>
    <property type="molecule type" value="Genomic_DNA"/>
</dbReference>
<dbReference type="RefSeq" id="WP_121934966.1">
    <property type="nucleotide sequence ID" value="NZ_RDOJ01000012.1"/>
</dbReference>
<dbReference type="GO" id="GO:1990281">
    <property type="term" value="C:efflux pump complex"/>
    <property type="evidence" value="ECO:0007669"/>
    <property type="project" value="TreeGrafter"/>
</dbReference>
<evidence type="ECO:0000256" key="2">
    <source>
        <dbReference type="ARBA" id="ARBA00007613"/>
    </source>
</evidence>
<evidence type="ECO:0000313" key="9">
    <source>
        <dbReference type="EMBL" id="RLZ08747.1"/>
    </source>
</evidence>
<dbReference type="InterPro" id="IPR051906">
    <property type="entry name" value="TolC-like"/>
</dbReference>
<comment type="similarity">
    <text evidence="2">Belongs to the outer membrane factor (OMF) (TC 1.B.17) family.</text>
</comment>
<dbReference type="SUPFAM" id="SSF56954">
    <property type="entry name" value="Outer membrane efflux proteins (OEP)"/>
    <property type="match status" value="1"/>
</dbReference>
<dbReference type="GO" id="GO:0009279">
    <property type="term" value="C:cell outer membrane"/>
    <property type="evidence" value="ECO:0007669"/>
    <property type="project" value="UniProtKB-SubCell"/>
</dbReference>
<dbReference type="AlphaFoldDB" id="A0A3L9M689"/>
<feature type="chain" id="PRO_5018134977" evidence="8">
    <location>
        <begin position="21"/>
        <end position="460"/>
    </location>
</feature>
<reference evidence="9 10" key="1">
    <citation type="submission" date="2018-10" db="EMBL/GenBank/DDBJ databases">
        <authorList>
            <person name="Chen X."/>
        </authorList>
    </citation>
    <scope>NUCLEOTIDE SEQUENCE [LARGE SCALE GENOMIC DNA]</scope>
    <source>
        <strain evidence="9 10">YIM 102668</strain>
    </source>
</reference>
<keyword evidence="10" id="KW-1185">Reference proteome</keyword>
<name>A0A3L9M689_9FLAO</name>
<dbReference type="PANTHER" id="PTHR30026">
    <property type="entry name" value="OUTER MEMBRANE PROTEIN TOLC"/>
    <property type="match status" value="1"/>
</dbReference>
<dbReference type="GO" id="GO:0015562">
    <property type="term" value="F:efflux transmembrane transporter activity"/>
    <property type="evidence" value="ECO:0007669"/>
    <property type="project" value="InterPro"/>
</dbReference>
<accession>A0A3L9M689</accession>
<evidence type="ECO:0000256" key="1">
    <source>
        <dbReference type="ARBA" id="ARBA00004442"/>
    </source>
</evidence>
<proteinExistence type="inferred from homology"/>
<evidence type="ECO:0000256" key="8">
    <source>
        <dbReference type="SAM" id="SignalP"/>
    </source>
</evidence>
<dbReference type="Proteomes" id="UP000275348">
    <property type="component" value="Unassembled WGS sequence"/>
</dbReference>
<keyword evidence="8" id="KW-0732">Signal</keyword>
<dbReference type="InterPro" id="IPR003423">
    <property type="entry name" value="OMP_efflux"/>
</dbReference>
<dbReference type="OrthoDB" id="1674454at2"/>
<dbReference type="Gene3D" id="1.20.1600.10">
    <property type="entry name" value="Outer membrane efflux proteins (OEP)"/>
    <property type="match status" value="1"/>
</dbReference>
<feature type="signal peptide" evidence="8">
    <location>
        <begin position="1"/>
        <end position="20"/>
    </location>
</feature>
<sequence>MLIIRYLSFIPLLTSISGFAQQLIDPQLRLPVEKAIESSYELKNKQLEVEKNNYQYDEVKGKRQPNLSAIVLGGYLNSNGIIDIPTKSIDILSTELFSGNQKFNTSAGLFTVGVNATQIIFSGLQIPNALNAIQEKSTALDYLKEAEKETITKDILQTYDQLMLLVKVEELISNSAKRLDKEHLKVQKAIQNGLAIPYDREKIKLAMLELEARQVELNGNRQLLYKKLETLTHLSEQDLQQIQYEIAPIDILASSYTLENKKELKALEHSVKAYEFLYQKEKGSHLPQVFAFANTNYTSIFGSRFKLKDVDVLGDVNLKMNQFSMFPNILIGIGAKWELLDGGQHKNKLAQAKTDILINENKLRDSQEKLNLLLSKNKIDYETSTEKLKVNNQQNTIATNNLEIASRRFQEGLIDVTERLAAENDYYKANLGYYAQILDQRSKTYELLQTSGELFNQISN</sequence>